<organism evidence="1 2">
    <name type="scientific">Candidatus Roizmanbacteria bacterium CG2_30_33_16</name>
    <dbReference type="NCBI Taxonomy" id="1805340"/>
    <lineage>
        <taxon>Bacteria</taxon>
        <taxon>Candidatus Roizmaniibacteriota</taxon>
    </lineage>
</organism>
<gene>
    <name evidence="1" type="ORF">AUK04_01855</name>
</gene>
<comment type="caution">
    <text evidence="1">The sequence shown here is derived from an EMBL/GenBank/DDBJ whole genome shotgun (WGS) entry which is preliminary data.</text>
</comment>
<reference evidence="1 2" key="1">
    <citation type="journal article" date="2016" name="Environ. Microbiol.">
        <title>Genomic resolution of a cold subsurface aquifer community provides metabolic insights for novel microbes adapted to high CO concentrations.</title>
        <authorList>
            <person name="Probst A.J."/>
            <person name="Castelle C.J."/>
            <person name="Singh A."/>
            <person name="Brown C.T."/>
            <person name="Anantharaman K."/>
            <person name="Sharon I."/>
            <person name="Hug L.A."/>
            <person name="Burstein D."/>
            <person name="Emerson J.B."/>
            <person name="Thomas B.C."/>
            <person name="Banfield J.F."/>
        </authorList>
    </citation>
    <scope>NUCLEOTIDE SEQUENCE [LARGE SCALE GENOMIC DNA]</scope>
    <source>
        <strain evidence="1">CG2_30_33_16</strain>
    </source>
</reference>
<proteinExistence type="predicted"/>
<dbReference type="Proteomes" id="UP000183758">
    <property type="component" value="Unassembled WGS sequence"/>
</dbReference>
<protein>
    <submittedName>
        <fullName evidence="1">Uncharacterized protein</fullName>
    </submittedName>
</protein>
<evidence type="ECO:0000313" key="1">
    <source>
        <dbReference type="EMBL" id="OIP84890.1"/>
    </source>
</evidence>
<evidence type="ECO:0000313" key="2">
    <source>
        <dbReference type="Proteomes" id="UP000183758"/>
    </source>
</evidence>
<dbReference type="EMBL" id="MNZM01000044">
    <property type="protein sequence ID" value="OIP84890.1"/>
    <property type="molecule type" value="Genomic_DNA"/>
</dbReference>
<dbReference type="AlphaFoldDB" id="A0A1J5HSW3"/>
<name>A0A1J5HSW3_9BACT</name>
<accession>A0A1J5HSW3</accession>
<sequence>MKVNEHKIIATRYAEELLEWVRATKEKDWNNSITGCFNVSPVLSTGCVADVKILTDPLLLGEAPNKIYNRKSIQIGMVQTPDGEIVQKTIKVIVEWAEGQNTQSVTLDTIIAIWER</sequence>